<feature type="chain" id="PRO_5036988315" evidence="1">
    <location>
        <begin position="21"/>
        <end position="511"/>
    </location>
</feature>
<keyword evidence="3" id="KW-1185">Reference proteome</keyword>
<keyword evidence="1" id="KW-0732">Signal</keyword>
<dbReference type="KEGG" id="epa:110250786"/>
<evidence type="ECO:0000313" key="3">
    <source>
        <dbReference type="Proteomes" id="UP000887567"/>
    </source>
</evidence>
<feature type="signal peptide" evidence="1">
    <location>
        <begin position="1"/>
        <end position="20"/>
    </location>
</feature>
<organism evidence="2 3">
    <name type="scientific">Exaiptasia diaphana</name>
    <name type="common">Tropical sea anemone</name>
    <name type="synonym">Aiptasia pulchella</name>
    <dbReference type="NCBI Taxonomy" id="2652724"/>
    <lineage>
        <taxon>Eukaryota</taxon>
        <taxon>Metazoa</taxon>
        <taxon>Cnidaria</taxon>
        <taxon>Anthozoa</taxon>
        <taxon>Hexacorallia</taxon>
        <taxon>Actiniaria</taxon>
        <taxon>Aiptasiidae</taxon>
        <taxon>Exaiptasia</taxon>
    </lineage>
</organism>
<dbReference type="RefSeq" id="XP_020913080.1">
    <property type="nucleotide sequence ID" value="XM_021057421.2"/>
</dbReference>
<evidence type="ECO:0000256" key="1">
    <source>
        <dbReference type="SAM" id="SignalP"/>
    </source>
</evidence>
<name>A0A913Y2H6_EXADI</name>
<dbReference type="OMA" id="MQTCDHA"/>
<reference evidence="2" key="1">
    <citation type="submission" date="2022-11" db="UniProtKB">
        <authorList>
            <consortium name="EnsemblMetazoa"/>
        </authorList>
    </citation>
    <scope>IDENTIFICATION</scope>
</reference>
<dbReference type="PANTHER" id="PTHR35842:SF1">
    <property type="entry name" value="SI:CH211-67E16.11"/>
    <property type="match status" value="1"/>
</dbReference>
<evidence type="ECO:0000313" key="2">
    <source>
        <dbReference type="EnsemblMetazoa" id="XP_020913080.1"/>
    </source>
</evidence>
<dbReference type="PANTHER" id="PTHR35842">
    <property type="entry name" value="SI:CH211-67E16.11"/>
    <property type="match status" value="1"/>
</dbReference>
<sequence length="511" mass="58211">MKFVFLIVVILSEFAERTGSLVVRPHNSYSTRIWRIRVQAAIGLMRSHPCVNSQTSHNCNRIPRIPLQDMNVYIASKSHLNERLRARLPDRKHRSLLPNDRNIDGVIVIDPYPEANFGHLVYIFFVEENRSHLNCTRNLTATFTGAGDCIIAATKSHCKNAVSIKKRKKCYIDFLPLVFADGDTTRSQKLSCQDRLFGFGKCRPISSSRSSHQRCANSPRCLNNPKPPRKTCFYQSCDYAVLVSGGWAPLTDHPRHAYNVKNFWKFLIDNKFDKKNIATFYGSDGNIELDGDRSTRDALPAITDVGISDYVSKLCRALWCVDTLVLYLTGPARSNGALLMWDINADGLTENKEMYSIYEIFKNLRHCNAKRVFIIADYSYSGHLSQRLHELKRHRHRKSYSHITVLTSSQSNEYSWRNEFTQTLIKYGKQNVTKSVHELFQDVKDNFKKRGIHSTPTLANGLHNTSNVTIYGGKSGEQWSTASNSSMGCHGISITEYSKGHKMLKLKKDNS</sequence>
<dbReference type="AlphaFoldDB" id="A0A913Y2H6"/>
<protein>
    <submittedName>
        <fullName evidence="2">Uncharacterized protein</fullName>
    </submittedName>
</protein>
<dbReference type="Proteomes" id="UP000887567">
    <property type="component" value="Unplaced"/>
</dbReference>
<dbReference type="OrthoDB" id="6132489at2759"/>
<proteinExistence type="predicted"/>
<dbReference type="EnsemblMetazoa" id="XM_021057421.2">
    <property type="protein sequence ID" value="XP_020913080.1"/>
    <property type="gene ID" value="LOC110250786"/>
</dbReference>
<accession>A0A913Y2H6</accession>
<dbReference type="GeneID" id="110250786"/>